<evidence type="ECO:0000259" key="7">
    <source>
        <dbReference type="PROSITE" id="PS50110"/>
    </source>
</evidence>
<proteinExistence type="predicted"/>
<dbReference type="Pfam" id="PF00072">
    <property type="entry name" value="Response_reg"/>
    <property type="match status" value="1"/>
</dbReference>
<dbReference type="CDD" id="cd10017">
    <property type="entry name" value="B3_DNA"/>
    <property type="match status" value="2"/>
</dbReference>
<dbReference type="InterPro" id="IPR003340">
    <property type="entry name" value="B3_DNA-bd"/>
</dbReference>
<dbReference type="Gene3D" id="3.40.50.2300">
    <property type="match status" value="1"/>
</dbReference>
<dbReference type="InterPro" id="IPR011006">
    <property type="entry name" value="CheY-like_superfamily"/>
</dbReference>
<keyword evidence="4" id="KW-0804">Transcription</keyword>
<evidence type="ECO:0000256" key="3">
    <source>
        <dbReference type="ARBA" id="ARBA00023125"/>
    </source>
</evidence>
<dbReference type="Pfam" id="PF02362">
    <property type="entry name" value="B3"/>
    <property type="match status" value="2"/>
</dbReference>
<evidence type="ECO:0000256" key="6">
    <source>
        <dbReference type="PROSITE-ProRule" id="PRU00169"/>
    </source>
</evidence>
<dbReference type="PANTHER" id="PTHR31674:SF31">
    <property type="entry name" value="TF-B3 DOMAIN-CONTAINING PROTEIN"/>
    <property type="match status" value="1"/>
</dbReference>
<evidence type="ECO:0000313" key="10">
    <source>
        <dbReference type="Proteomes" id="UP000824890"/>
    </source>
</evidence>
<dbReference type="InterPro" id="IPR039218">
    <property type="entry name" value="REM_fam"/>
</dbReference>
<evidence type="ECO:0000259" key="8">
    <source>
        <dbReference type="PROSITE" id="PS50863"/>
    </source>
</evidence>
<dbReference type="InterPro" id="IPR015300">
    <property type="entry name" value="DNA-bd_pseudobarrel_sf"/>
</dbReference>
<evidence type="ECO:0000256" key="1">
    <source>
        <dbReference type="ARBA" id="ARBA00004123"/>
    </source>
</evidence>
<feature type="modified residue" description="4-aspartylphosphate" evidence="6">
    <location>
        <position position="113"/>
    </location>
</feature>
<reference evidence="9 10" key="1">
    <citation type="submission" date="2021-05" db="EMBL/GenBank/DDBJ databases">
        <title>Genome Assembly of Synthetic Allotetraploid Brassica napus Reveals Homoeologous Exchanges between Subgenomes.</title>
        <authorList>
            <person name="Davis J.T."/>
        </authorList>
    </citation>
    <scope>NUCLEOTIDE SEQUENCE [LARGE SCALE GENOMIC DNA]</scope>
    <source>
        <strain evidence="10">cv. Da-Ae</strain>
        <tissue evidence="9">Seedling</tissue>
    </source>
</reference>
<keyword evidence="6" id="KW-0597">Phosphoprotein</keyword>
<protein>
    <submittedName>
        <fullName evidence="9">Uncharacterized protein</fullName>
    </submittedName>
</protein>
<feature type="domain" description="TF-B3" evidence="8">
    <location>
        <begin position="114"/>
        <end position="206"/>
    </location>
</feature>
<dbReference type="SMART" id="SM01019">
    <property type="entry name" value="B3"/>
    <property type="match status" value="2"/>
</dbReference>
<dbReference type="SUPFAM" id="SSF101936">
    <property type="entry name" value="DNA-binding pseudobarrel domain"/>
    <property type="match status" value="2"/>
</dbReference>
<sequence>MLLFIPFLYNSIQYIAHIQDKHDQLLLILSVIVVKCCCSSKSKEEEEEVPAGQVVKKTFKKLCVLVVDDDRSCRSLYMGFIQMRGGFPYMAENGEEAVNLYRDGQTFNLILMDNEMPVMNGVSVRTAGVAIPLDFYSKHIQGAEINKPWKLRSDASDQIWEVIREGRTLTKGWKEFTEAHDLRIGDIVIFKHEGDMVFHVTPFGPSCCEILWSDADDAPTFSYDYCFLAEVTPTNQKDDKMFLPVEAMRCGALNQQCKEVKLVNKEGKSWTARFGFSESDGAYYISRGWRKFCRDNRCTNGDLFVFNVVGDGTTTPLLCVCPERKECTELLIKHFSRIDGSIASTSRN</sequence>
<dbReference type="Proteomes" id="UP000824890">
    <property type="component" value="Unassembled WGS sequence"/>
</dbReference>
<feature type="domain" description="Response regulatory" evidence="7">
    <location>
        <begin position="63"/>
        <end position="176"/>
    </location>
</feature>
<keyword evidence="3" id="KW-0238">DNA-binding</keyword>
<comment type="subcellular location">
    <subcellularLocation>
        <location evidence="1">Nucleus</location>
    </subcellularLocation>
</comment>
<dbReference type="PROSITE" id="PS50110">
    <property type="entry name" value="RESPONSE_REGULATORY"/>
    <property type="match status" value="1"/>
</dbReference>
<keyword evidence="2" id="KW-0805">Transcription regulation</keyword>
<keyword evidence="5" id="KW-0539">Nucleus</keyword>
<name>A0ABQ8DET3_BRANA</name>
<dbReference type="SUPFAM" id="SSF52172">
    <property type="entry name" value="CheY-like"/>
    <property type="match status" value="1"/>
</dbReference>
<dbReference type="InterPro" id="IPR001789">
    <property type="entry name" value="Sig_transdc_resp-reg_receiver"/>
</dbReference>
<dbReference type="PANTHER" id="PTHR31674">
    <property type="entry name" value="B3 DOMAIN-CONTAINING PROTEIN REM-LIKE 3-RELATED"/>
    <property type="match status" value="1"/>
</dbReference>
<evidence type="ECO:0000313" key="9">
    <source>
        <dbReference type="EMBL" id="KAH0927889.1"/>
    </source>
</evidence>
<evidence type="ECO:0000256" key="5">
    <source>
        <dbReference type="ARBA" id="ARBA00023242"/>
    </source>
</evidence>
<accession>A0ABQ8DET3</accession>
<feature type="domain" description="TF-B3" evidence="8">
    <location>
        <begin position="226"/>
        <end position="324"/>
    </location>
</feature>
<gene>
    <name evidence="9" type="ORF">HID58_020145</name>
</gene>
<evidence type="ECO:0000256" key="4">
    <source>
        <dbReference type="ARBA" id="ARBA00023163"/>
    </source>
</evidence>
<dbReference type="PROSITE" id="PS50863">
    <property type="entry name" value="B3"/>
    <property type="match status" value="2"/>
</dbReference>
<dbReference type="EMBL" id="JAGKQM010000005">
    <property type="protein sequence ID" value="KAH0927889.1"/>
    <property type="molecule type" value="Genomic_DNA"/>
</dbReference>
<dbReference type="Gene3D" id="2.40.330.10">
    <property type="entry name" value="DNA-binding pseudobarrel domain"/>
    <property type="match status" value="2"/>
</dbReference>
<organism evidence="9 10">
    <name type="scientific">Brassica napus</name>
    <name type="common">Rape</name>
    <dbReference type="NCBI Taxonomy" id="3708"/>
    <lineage>
        <taxon>Eukaryota</taxon>
        <taxon>Viridiplantae</taxon>
        <taxon>Streptophyta</taxon>
        <taxon>Embryophyta</taxon>
        <taxon>Tracheophyta</taxon>
        <taxon>Spermatophyta</taxon>
        <taxon>Magnoliopsida</taxon>
        <taxon>eudicotyledons</taxon>
        <taxon>Gunneridae</taxon>
        <taxon>Pentapetalae</taxon>
        <taxon>rosids</taxon>
        <taxon>malvids</taxon>
        <taxon>Brassicales</taxon>
        <taxon>Brassicaceae</taxon>
        <taxon>Brassiceae</taxon>
        <taxon>Brassica</taxon>
    </lineage>
</organism>
<comment type="caution">
    <text evidence="9">The sequence shown here is derived from an EMBL/GenBank/DDBJ whole genome shotgun (WGS) entry which is preliminary data.</text>
</comment>
<evidence type="ECO:0000256" key="2">
    <source>
        <dbReference type="ARBA" id="ARBA00023015"/>
    </source>
</evidence>
<keyword evidence="10" id="KW-1185">Reference proteome</keyword>